<sequence length="83" mass="8837">MDSFSATADPLVPIELHLMEREEVSSCKLSLSPSTTSVIVGRSCPTRSVQCSANSATFHREFTSQSPLILGSVTHSISPSVSL</sequence>
<proteinExistence type="predicted"/>
<name>A0A0A9FZG7_ARUDO</name>
<dbReference type="AlphaFoldDB" id="A0A0A9FZG7"/>
<reference evidence="1" key="1">
    <citation type="submission" date="2014-09" db="EMBL/GenBank/DDBJ databases">
        <authorList>
            <person name="Magalhaes I.L.F."/>
            <person name="Oliveira U."/>
            <person name="Santos F.R."/>
            <person name="Vidigal T.H.D.A."/>
            <person name="Brescovit A.D."/>
            <person name="Santos A.J."/>
        </authorList>
    </citation>
    <scope>NUCLEOTIDE SEQUENCE</scope>
    <source>
        <tissue evidence="1">Shoot tissue taken approximately 20 cm above the soil surface</tissue>
    </source>
</reference>
<reference evidence="1" key="2">
    <citation type="journal article" date="2015" name="Data Brief">
        <title>Shoot transcriptome of the giant reed, Arundo donax.</title>
        <authorList>
            <person name="Barrero R.A."/>
            <person name="Guerrero F.D."/>
            <person name="Moolhuijzen P."/>
            <person name="Goolsby J.A."/>
            <person name="Tidwell J."/>
            <person name="Bellgard S.E."/>
            <person name="Bellgard M.I."/>
        </authorList>
    </citation>
    <scope>NUCLEOTIDE SEQUENCE</scope>
    <source>
        <tissue evidence="1">Shoot tissue taken approximately 20 cm above the soil surface</tissue>
    </source>
</reference>
<dbReference type="EMBL" id="GBRH01179651">
    <property type="protein sequence ID" value="JAE18245.1"/>
    <property type="molecule type" value="Transcribed_RNA"/>
</dbReference>
<protein>
    <submittedName>
        <fullName evidence="1">Uncharacterized protein</fullName>
    </submittedName>
</protein>
<organism evidence="1">
    <name type="scientific">Arundo donax</name>
    <name type="common">Giant reed</name>
    <name type="synonym">Donax arundinaceus</name>
    <dbReference type="NCBI Taxonomy" id="35708"/>
    <lineage>
        <taxon>Eukaryota</taxon>
        <taxon>Viridiplantae</taxon>
        <taxon>Streptophyta</taxon>
        <taxon>Embryophyta</taxon>
        <taxon>Tracheophyta</taxon>
        <taxon>Spermatophyta</taxon>
        <taxon>Magnoliopsida</taxon>
        <taxon>Liliopsida</taxon>
        <taxon>Poales</taxon>
        <taxon>Poaceae</taxon>
        <taxon>PACMAD clade</taxon>
        <taxon>Arundinoideae</taxon>
        <taxon>Arundineae</taxon>
        <taxon>Arundo</taxon>
    </lineage>
</organism>
<evidence type="ECO:0000313" key="1">
    <source>
        <dbReference type="EMBL" id="JAE18245.1"/>
    </source>
</evidence>
<accession>A0A0A9FZG7</accession>